<dbReference type="Proteomes" id="UP001335737">
    <property type="component" value="Unassembled WGS sequence"/>
</dbReference>
<dbReference type="RefSeq" id="WP_327607346.1">
    <property type="nucleotide sequence ID" value="NZ_JARZFX010000003.1"/>
</dbReference>
<dbReference type="Gene3D" id="3.30.70.360">
    <property type="match status" value="1"/>
</dbReference>
<dbReference type="Gene3D" id="3.40.630.10">
    <property type="entry name" value="Zn peptidases"/>
    <property type="match status" value="1"/>
</dbReference>
<keyword evidence="4" id="KW-0479">Metal-binding</keyword>
<keyword evidence="6" id="KW-0464">Manganese</keyword>
<dbReference type="InterPro" id="IPR011650">
    <property type="entry name" value="Peptidase_M20_dimer"/>
</dbReference>
<feature type="domain" description="Peptidase M20 dimerisation" evidence="7">
    <location>
        <begin position="231"/>
        <end position="326"/>
    </location>
</feature>
<keyword evidence="5" id="KW-0378">Hydrolase</keyword>
<dbReference type="CDD" id="cd03884">
    <property type="entry name" value="M20_bAS"/>
    <property type="match status" value="1"/>
</dbReference>
<evidence type="ECO:0000256" key="2">
    <source>
        <dbReference type="ARBA" id="ARBA00006153"/>
    </source>
</evidence>
<comment type="cofactor">
    <cofactor evidence="1">
        <name>Mn(2+)</name>
        <dbReference type="ChEBI" id="CHEBI:29035"/>
    </cofactor>
</comment>
<evidence type="ECO:0000256" key="6">
    <source>
        <dbReference type="ARBA" id="ARBA00023211"/>
    </source>
</evidence>
<evidence type="ECO:0000259" key="7">
    <source>
        <dbReference type="Pfam" id="PF07687"/>
    </source>
</evidence>
<dbReference type="Pfam" id="PF01546">
    <property type="entry name" value="Peptidase_M20"/>
    <property type="match status" value="1"/>
</dbReference>
<dbReference type="InterPro" id="IPR036264">
    <property type="entry name" value="Bact_exopeptidase_dim_dom"/>
</dbReference>
<dbReference type="EMBL" id="JARZFX010000003">
    <property type="protein sequence ID" value="MEC5423780.1"/>
    <property type="molecule type" value="Genomic_DNA"/>
</dbReference>
<dbReference type="Pfam" id="PF07687">
    <property type="entry name" value="M20_dimer"/>
    <property type="match status" value="1"/>
</dbReference>
<dbReference type="InterPro" id="IPR002933">
    <property type="entry name" value="Peptidase_M20"/>
</dbReference>
<keyword evidence="9" id="KW-1185">Reference proteome</keyword>
<dbReference type="InterPro" id="IPR010158">
    <property type="entry name" value="Amidase_Cbmase"/>
</dbReference>
<dbReference type="NCBIfam" id="NF006771">
    <property type="entry name" value="PRK09290.1-5"/>
    <property type="match status" value="1"/>
</dbReference>
<evidence type="ECO:0000313" key="8">
    <source>
        <dbReference type="EMBL" id="MEC5423780.1"/>
    </source>
</evidence>
<evidence type="ECO:0000256" key="1">
    <source>
        <dbReference type="ARBA" id="ARBA00001936"/>
    </source>
</evidence>
<sequence length="431" mass="46982">MNELMLKEKLMADYDKKYDYDGISGERLAHRLGELAKIGITEENGSNRPGYSMEEKQAKELVAGWMRQAGLRVNEDGAGNIIGRLSGKSDHLPAIMSGSHVDSVPNGGHFDGPLGVLAALEVIEAWREAGYQPVKPYEVVIFSDEEGARFNGGFNGSEGMIGKGNMEERLKLHDAAGLSFEEVLSTVGLNAESYSTAARNLDELEIFVEVHIEQGKRLEKENLPCGIVTGIAGPCWLEFTIEGDAGHAGNTPMNDRKDAMVAAGEFVLEVNKLPGQVSNSAVATIGKLNVEPNGVNVIPGKVTLYVDIRDIYQDSRDKLVDLVLAVGQNVADKYAVKVSHEEKMRISPVPIKEDKQNLLEQSFHTKGIRPYKLPSGAGHDAMVIGGKLPVAMLFTKSRDGISHNPAEWSDLSDCVQTVHVLKAFIEEMQEE</sequence>
<reference evidence="8 9" key="1">
    <citation type="journal article" date="2024" name="Int. J. Syst. Evol. Microbiol.">
        <title>Virgibacillus tibetensis sp. nov., isolated from salt lake on the Tibetan Plateau of China.</title>
        <authorList>
            <person name="Phurbu D."/>
            <person name="Liu Z.-X."/>
            <person name="Wang R."/>
            <person name="Zheng Y.-Y."/>
            <person name="Liu H.-C."/>
            <person name="Zhou Y.-G."/>
            <person name="Yu Y.-J."/>
            <person name="Li A.-H."/>
        </authorList>
    </citation>
    <scope>NUCLEOTIDE SEQUENCE [LARGE SCALE GENOMIC DNA]</scope>
    <source>
        <strain evidence="8 9">C22-A2</strain>
    </source>
</reference>
<gene>
    <name evidence="8" type="ORF">QGM71_09775</name>
</gene>
<dbReference type="SUPFAM" id="SSF53187">
    <property type="entry name" value="Zn-dependent exopeptidases"/>
    <property type="match status" value="1"/>
</dbReference>
<comment type="similarity">
    <text evidence="2">Belongs to the peptidase M20 family.</text>
</comment>
<accession>A0ABU6KFW0</accession>
<dbReference type="PIRSF" id="PIRSF001235">
    <property type="entry name" value="Amidase_carbamoylase"/>
    <property type="match status" value="1"/>
</dbReference>
<evidence type="ECO:0000256" key="5">
    <source>
        <dbReference type="ARBA" id="ARBA00022801"/>
    </source>
</evidence>
<protein>
    <submittedName>
        <fullName evidence="8">M20 family metallo-hydrolase</fullName>
    </submittedName>
</protein>
<evidence type="ECO:0000256" key="4">
    <source>
        <dbReference type="ARBA" id="ARBA00022723"/>
    </source>
</evidence>
<dbReference type="PANTHER" id="PTHR32494:SF19">
    <property type="entry name" value="ALLANTOATE DEIMINASE-RELATED"/>
    <property type="match status" value="1"/>
</dbReference>
<comment type="caution">
    <text evidence="8">The sequence shown here is derived from an EMBL/GenBank/DDBJ whole genome shotgun (WGS) entry which is preliminary data.</text>
</comment>
<comment type="subunit">
    <text evidence="3">Homodimer.</text>
</comment>
<dbReference type="NCBIfam" id="TIGR01879">
    <property type="entry name" value="hydantase"/>
    <property type="match status" value="1"/>
</dbReference>
<organism evidence="8 9">
    <name type="scientific">Virgibacillus tibetensis</name>
    <dbReference type="NCBI Taxonomy" id="3042313"/>
    <lineage>
        <taxon>Bacteria</taxon>
        <taxon>Bacillati</taxon>
        <taxon>Bacillota</taxon>
        <taxon>Bacilli</taxon>
        <taxon>Bacillales</taxon>
        <taxon>Bacillaceae</taxon>
        <taxon>Virgibacillus</taxon>
    </lineage>
</organism>
<evidence type="ECO:0000256" key="3">
    <source>
        <dbReference type="ARBA" id="ARBA00011738"/>
    </source>
</evidence>
<evidence type="ECO:0000313" key="9">
    <source>
        <dbReference type="Proteomes" id="UP001335737"/>
    </source>
</evidence>
<dbReference type="PANTHER" id="PTHR32494">
    <property type="entry name" value="ALLANTOATE DEIMINASE-RELATED"/>
    <property type="match status" value="1"/>
</dbReference>
<dbReference type="SUPFAM" id="SSF55031">
    <property type="entry name" value="Bacterial exopeptidase dimerisation domain"/>
    <property type="match status" value="1"/>
</dbReference>
<proteinExistence type="inferred from homology"/>
<name>A0ABU6KFW0_9BACI</name>